<comment type="caution">
    <text evidence="1">The sequence shown here is derived from an EMBL/GenBank/DDBJ whole genome shotgun (WGS) entry which is preliminary data.</text>
</comment>
<organism evidence="1">
    <name type="scientific">marine sediment metagenome</name>
    <dbReference type="NCBI Taxonomy" id="412755"/>
    <lineage>
        <taxon>unclassified sequences</taxon>
        <taxon>metagenomes</taxon>
        <taxon>ecological metagenomes</taxon>
    </lineage>
</organism>
<proteinExistence type="predicted"/>
<dbReference type="AlphaFoldDB" id="A0A0F8XDY1"/>
<accession>A0A0F8XDY1</accession>
<gene>
    <name evidence="1" type="ORF">LCGC14_3077020</name>
</gene>
<protein>
    <submittedName>
        <fullName evidence="1">Uncharacterized protein</fullName>
    </submittedName>
</protein>
<name>A0A0F8XDY1_9ZZZZ</name>
<feature type="non-terminal residue" evidence="1">
    <location>
        <position position="127"/>
    </location>
</feature>
<reference evidence="1" key="1">
    <citation type="journal article" date="2015" name="Nature">
        <title>Complex archaea that bridge the gap between prokaryotes and eukaryotes.</title>
        <authorList>
            <person name="Spang A."/>
            <person name="Saw J.H."/>
            <person name="Jorgensen S.L."/>
            <person name="Zaremba-Niedzwiedzka K."/>
            <person name="Martijn J."/>
            <person name="Lind A.E."/>
            <person name="van Eijk R."/>
            <person name="Schleper C."/>
            <person name="Guy L."/>
            <person name="Ettema T.J."/>
        </authorList>
    </citation>
    <scope>NUCLEOTIDE SEQUENCE</scope>
</reference>
<dbReference type="EMBL" id="LAZR01070474">
    <property type="protein sequence ID" value="KKK40429.1"/>
    <property type="molecule type" value="Genomic_DNA"/>
</dbReference>
<evidence type="ECO:0000313" key="1">
    <source>
        <dbReference type="EMBL" id="KKK40429.1"/>
    </source>
</evidence>
<sequence length="127" mass="15749">MKWIDKKTPEWANEGKQLIKDWQKQRAEQKNRDKQETKQIKLELKWIRSDELKKIICFFLGHDWGLYSYKTYTTNVFHPAQVTRERYEENTTCDRCGYVIWQNMTNFWINLELWLGVNYTIYKRCWK</sequence>